<dbReference type="Gene3D" id="1.20.5.170">
    <property type="match status" value="1"/>
</dbReference>
<dbReference type="CDD" id="cd14688">
    <property type="entry name" value="bZIP_YAP"/>
    <property type="match status" value="1"/>
</dbReference>
<feature type="coiled-coil region" evidence="3">
    <location>
        <begin position="138"/>
        <end position="165"/>
    </location>
</feature>
<dbReference type="PANTHER" id="PTHR40621">
    <property type="entry name" value="TRANSCRIPTION FACTOR KAPC-RELATED"/>
    <property type="match status" value="1"/>
</dbReference>
<evidence type="ECO:0000259" key="5">
    <source>
        <dbReference type="PROSITE" id="PS50048"/>
    </source>
</evidence>
<dbReference type="SMART" id="SM00066">
    <property type="entry name" value="GAL4"/>
    <property type="match status" value="1"/>
</dbReference>
<gene>
    <name evidence="7" type="ORF">Purlil1_11895</name>
</gene>
<dbReference type="InterPro" id="IPR046347">
    <property type="entry name" value="bZIP_sf"/>
</dbReference>
<accession>A0ABR0BIF7</accession>
<dbReference type="PROSITE" id="PS00036">
    <property type="entry name" value="BZIP_BASIC"/>
    <property type="match status" value="1"/>
</dbReference>
<dbReference type="InterPro" id="IPR001138">
    <property type="entry name" value="Zn2Cys6_DnaBD"/>
</dbReference>
<feature type="region of interest" description="Disordered" evidence="4">
    <location>
        <begin position="169"/>
        <end position="198"/>
    </location>
</feature>
<dbReference type="EMBL" id="JAWRVI010000080">
    <property type="protein sequence ID" value="KAK4078819.1"/>
    <property type="molecule type" value="Genomic_DNA"/>
</dbReference>
<dbReference type="CDD" id="cd00067">
    <property type="entry name" value="GAL4"/>
    <property type="match status" value="1"/>
</dbReference>
<dbReference type="Pfam" id="PF00170">
    <property type="entry name" value="bZIP_1"/>
    <property type="match status" value="1"/>
</dbReference>
<dbReference type="Pfam" id="PF00172">
    <property type="entry name" value="Zn_clus"/>
    <property type="match status" value="1"/>
</dbReference>
<dbReference type="Proteomes" id="UP001287286">
    <property type="component" value="Unassembled WGS sequence"/>
</dbReference>
<evidence type="ECO:0000256" key="3">
    <source>
        <dbReference type="SAM" id="Coils"/>
    </source>
</evidence>
<evidence type="ECO:0000256" key="4">
    <source>
        <dbReference type="SAM" id="MobiDB-lite"/>
    </source>
</evidence>
<feature type="compositionally biased region" description="Low complexity" evidence="4">
    <location>
        <begin position="174"/>
        <end position="191"/>
    </location>
</feature>
<dbReference type="InterPro" id="IPR004827">
    <property type="entry name" value="bZIP"/>
</dbReference>
<dbReference type="PANTHER" id="PTHR40621:SF8">
    <property type="entry name" value="AP-1-LIKE TRANSCRIPTION FACTOR YAP3"/>
    <property type="match status" value="1"/>
</dbReference>
<protein>
    <submittedName>
        <fullName evidence="7">Transcriptional regulator family: bZIP and Fungal Specific TF</fullName>
    </submittedName>
</protein>
<feature type="domain" description="Zn(2)-C6 fungal-type" evidence="5">
    <location>
        <begin position="500"/>
        <end position="528"/>
    </location>
</feature>
<organism evidence="7 8">
    <name type="scientific">Purpureocillium lilacinum</name>
    <name type="common">Paecilomyces lilacinus</name>
    <dbReference type="NCBI Taxonomy" id="33203"/>
    <lineage>
        <taxon>Eukaryota</taxon>
        <taxon>Fungi</taxon>
        <taxon>Dikarya</taxon>
        <taxon>Ascomycota</taxon>
        <taxon>Pezizomycotina</taxon>
        <taxon>Sordariomycetes</taxon>
        <taxon>Hypocreomycetidae</taxon>
        <taxon>Hypocreales</taxon>
        <taxon>Ophiocordycipitaceae</taxon>
        <taxon>Purpureocillium</taxon>
    </lineage>
</organism>
<keyword evidence="8" id="KW-1185">Reference proteome</keyword>
<proteinExistence type="predicted"/>
<dbReference type="InterPro" id="IPR050936">
    <property type="entry name" value="AP-1-like"/>
</dbReference>
<evidence type="ECO:0000313" key="7">
    <source>
        <dbReference type="EMBL" id="KAK4078819.1"/>
    </source>
</evidence>
<dbReference type="PROSITE" id="PS50048">
    <property type="entry name" value="ZN2_CY6_FUNGAL_2"/>
    <property type="match status" value="1"/>
</dbReference>
<reference evidence="7 8" key="1">
    <citation type="journal article" date="2024" name="Microbiol. Resour. Announc.">
        <title>Genome annotations for the ascomycete fungi Trichoderma harzianum, Trichoderma aggressivum, and Purpureocillium lilacinum.</title>
        <authorList>
            <person name="Beijen E.P.W."/>
            <person name="Ohm R.A."/>
        </authorList>
    </citation>
    <scope>NUCLEOTIDE SEQUENCE [LARGE SCALE GENOMIC DNA]</scope>
    <source>
        <strain evidence="7 8">CBS 150709</strain>
    </source>
</reference>
<evidence type="ECO:0000256" key="1">
    <source>
        <dbReference type="ARBA" id="ARBA00004123"/>
    </source>
</evidence>
<dbReference type="SUPFAM" id="SSF57701">
    <property type="entry name" value="Zn2/Cys6 DNA-binding domain"/>
    <property type="match status" value="1"/>
</dbReference>
<sequence>MSSVMDPFYLCDTSAALDGGSVNRDFRGPLFSANPSTVAASYPYSQHHKHLQHQQAERVVHQPQLADPTCSSPDEITKTDAGADSCNNMRNARDKSNLPLIKLKRRAQNRAAQQTYRDRRAKHVKDLETKLATLHAAQEDVLVENQRLRQEVRDLSSKIEILGATSTKAKGDLGSDVTRSSTTTGGTSTPSQNCLTDLSSDDRQRHYKDHPYCRRTAPIPADRLLQPGSTWDFIVSHDLFQRRLVDHSSQLGRLIIDAVVVSIRSAWTFIPLGAVVERSDDPRSSEPWSAALRSNTVTLLPQAMAAWKSPPTRKLFPEELQRDARLTPSRVNYVPAHPSIRRTLRSENKERGRVELSHVAYKPYVLQHFDTARATPRTVAPPQRHNCIRGNKQNAGDCGVAAPAPEDMRNAETAACCLPVNYRLTFATFNCVDGAADAPLTAGWQGVVAPSEFPKYGQLSPPTILTLLQLSPWAADFGQIKLPAGVSPNLQRSAVRPLKRCWNCRARKKSCDRAQPSCGTCLRKDEECLGYGLQLSWPSAANSRRAATSCRTHLLDGDYSNVDFINTLSNDIARFYGVKVAKEAFANVILRHSPYLWSQQPAVAKGLELVSMSAETFAPFLVSNEHSPVSRLVSCNSRDLYGLLVRMSLSNETAPSLATRHAIAALCFQHRGMDGVALSHQTLAIRSLQVALNDPLGPTEALQSLAASRLLNIFETVNVNASAQSWASFFCGTKELARVVHESIGFSDTECKMLLDWSYYCDIMYKFSIRHWRGPPAAGSLIQCRKLHQLKTLAIVVASPSRHHTVNYLGYCSSELLGIIGQMIDAVVDRDYARRPAKYSKESIDTLNRFLFFLTKHTVSFKTWRYAKRPGHYLS</sequence>
<dbReference type="SUPFAM" id="SSF57959">
    <property type="entry name" value="Leucine zipper domain"/>
    <property type="match status" value="1"/>
</dbReference>
<dbReference type="SMART" id="SM00338">
    <property type="entry name" value="BRLZ"/>
    <property type="match status" value="1"/>
</dbReference>
<comment type="caution">
    <text evidence="7">The sequence shown here is derived from an EMBL/GenBank/DDBJ whole genome shotgun (WGS) entry which is preliminary data.</text>
</comment>
<evidence type="ECO:0000256" key="2">
    <source>
        <dbReference type="ARBA" id="ARBA00023242"/>
    </source>
</evidence>
<keyword evidence="3" id="KW-0175">Coiled coil</keyword>
<comment type="subcellular location">
    <subcellularLocation>
        <location evidence="1">Nucleus</location>
    </subcellularLocation>
</comment>
<evidence type="ECO:0000313" key="8">
    <source>
        <dbReference type="Proteomes" id="UP001287286"/>
    </source>
</evidence>
<feature type="domain" description="BZIP" evidence="6">
    <location>
        <begin position="102"/>
        <end position="162"/>
    </location>
</feature>
<evidence type="ECO:0000259" key="6">
    <source>
        <dbReference type="PROSITE" id="PS50217"/>
    </source>
</evidence>
<keyword evidence="2" id="KW-0539">Nucleus</keyword>
<dbReference type="InterPro" id="IPR036864">
    <property type="entry name" value="Zn2-C6_fun-type_DNA-bd_sf"/>
</dbReference>
<name>A0ABR0BIF7_PURLI</name>
<dbReference type="PROSITE" id="PS50217">
    <property type="entry name" value="BZIP"/>
    <property type="match status" value="1"/>
</dbReference>
<dbReference type="Gene3D" id="4.10.240.10">
    <property type="entry name" value="Zn(2)-C6 fungal-type DNA-binding domain"/>
    <property type="match status" value="1"/>
</dbReference>